<evidence type="ECO:0000313" key="2">
    <source>
        <dbReference type="Proteomes" id="UP000076632"/>
    </source>
</evidence>
<gene>
    <name evidence="1" type="ORF">L228DRAFT_238988</name>
</gene>
<name>A0A165GAQ9_XYLHT</name>
<dbReference type="AlphaFoldDB" id="A0A165GAQ9"/>
<sequence length="103" mass="12320">METIYRSDADVRNLFRLYSNFSWLDVQKRLDDEREESDNTRTPWTKALVTAAAKLYIPRKQFLYEIMQYATRNNRIHNEIEKLVDECDWSDEGTQLYFGMAGL</sequence>
<reference evidence="1 2" key="1">
    <citation type="journal article" date="2016" name="Fungal Biol.">
        <title>The genome of Xylona heveae provides a window into fungal endophytism.</title>
        <authorList>
            <person name="Gazis R."/>
            <person name="Kuo A."/>
            <person name="Riley R."/>
            <person name="LaButti K."/>
            <person name="Lipzen A."/>
            <person name="Lin J."/>
            <person name="Amirebrahimi M."/>
            <person name="Hesse C.N."/>
            <person name="Spatafora J.W."/>
            <person name="Henrissat B."/>
            <person name="Hainaut M."/>
            <person name="Grigoriev I.V."/>
            <person name="Hibbett D.S."/>
        </authorList>
    </citation>
    <scope>NUCLEOTIDE SEQUENCE [LARGE SCALE GENOMIC DNA]</scope>
    <source>
        <strain evidence="1 2">TC161</strain>
    </source>
</reference>
<dbReference type="Proteomes" id="UP000076632">
    <property type="component" value="Unassembled WGS sequence"/>
</dbReference>
<protein>
    <submittedName>
        <fullName evidence="1">Uncharacterized protein</fullName>
    </submittedName>
</protein>
<organism evidence="1 2">
    <name type="scientific">Xylona heveae (strain CBS 132557 / TC161)</name>
    <dbReference type="NCBI Taxonomy" id="1328760"/>
    <lineage>
        <taxon>Eukaryota</taxon>
        <taxon>Fungi</taxon>
        <taxon>Dikarya</taxon>
        <taxon>Ascomycota</taxon>
        <taxon>Pezizomycotina</taxon>
        <taxon>Xylonomycetes</taxon>
        <taxon>Xylonales</taxon>
        <taxon>Xylonaceae</taxon>
        <taxon>Xylona</taxon>
    </lineage>
</organism>
<keyword evidence="2" id="KW-1185">Reference proteome</keyword>
<dbReference type="RefSeq" id="XP_018187512.1">
    <property type="nucleotide sequence ID" value="XM_018331100.1"/>
</dbReference>
<evidence type="ECO:0000313" key="1">
    <source>
        <dbReference type="EMBL" id="KZF21957.1"/>
    </source>
</evidence>
<dbReference type="InParanoid" id="A0A165GAQ9"/>
<proteinExistence type="predicted"/>
<accession>A0A165GAQ9</accession>
<dbReference type="GeneID" id="28896237"/>
<dbReference type="EMBL" id="KV407459">
    <property type="protein sequence ID" value="KZF21957.1"/>
    <property type="molecule type" value="Genomic_DNA"/>
</dbReference>